<proteinExistence type="predicted"/>
<reference evidence="2" key="3">
    <citation type="submission" date="2025-08" db="UniProtKB">
        <authorList>
            <consortium name="Ensembl"/>
        </authorList>
    </citation>
    <scope>IDENTIFICATION</scope>
</reference>
<dbReference type="Bgee" id="ENSAMXG00000040119">
    <property type="expression patterns" value="Expressed in brain and 5 other cell types or tissues"/>
</dbReference>
<reference evidence="3" key="1">
    <citation type="submission" date="2013-03" db="EMBL/GenBank/DDBJ databases">
        <authorList>
            <person name="Jeffery W."/>
            <person name="Warren W."/>
            <person name="Wilson R.K."/>
        </authorList>
    </citation>
    <scope>NUCLEOTIDE SEQUENCE</scope>
    <source>
        <strain evidence="3">female</strain>
    </source>
</reference>
<dbReference type="Proteomes" id="UP000018467">
    <property type="component" value="Unassembled WGS sequence"/>
</dbReference>
<keyword evidence="1" id="KW-0472">Membrane</keyword>
<name>A0A3B1KF84_ASTMX</name>
<dbReference type="AlphaFoldDB" id="A0A3B1KF84"/>
<keyword evidence="1" id="KW-0812">Transmembrane</keyword>
<accession>A0A3B1KF84</accession>
<evidence type="ECO:0000313" key="2">
    <source>
        <dbReference type="Ensembl" id="ENSAMXP00000053367.1"/>
    </source>
</evidence>
<feature type="transmembrane region" description="Helical" evidence="1">
    <location>
        <begin position="63"/>
        <end position="86"/>
    </location>
</feature>
<keyword evidence="3" id="KW-1185">Reference proteome</keyword>
<organism evidence="2 3">
    <name type="scientific">Astyanax mexicanus</name>
    <name type="common">Blind cave fish</name>
    <name type="synonym">Astyanax fasciatus mexicanus</name>
    <dbReference type="NCBI Taxonomy" id="7994"/>
    <lineage>
        <taxon>Eukaryota</taxon>
        <taxon>Metazoa</taxon>
        <taxon>Chordata</taxon>
        <taxon>Craniata</taxon>
        <taxon>Vertebrata</taxon>
        <taxon>Euteleostomi</taxon>
        <taxon>Actinopterygii</taxon>
        <taxon>Neopterygii</taxon>
        <taxon>Teleostei</taxon>
        <taxon>Ostariophysi</taxon>
        <taxon>Characiformes</taxon>
        <taxon>Characoidei</taxon>
        <taxon>Acestrorhamphidae</taxon>
        <taxon>Acestrorhamphinae</taxon>
        <taxon>Astyanax</taxon>
    </lineage>
</organism>
<reference evidence="3" key="2">
    <citation type="journal article" date="2014" name="Nat. Commun.">
        <title>The cavefish genome reveals candidate genes for eye loss.</title>
        <authorList>
            <person name="McGaugh S.E."/>
            <person name="Gross J.B."/>
            <person name="Aken B."/>
            <person name="Blin M."/>
            <person name="Borowsky R."/>
            <person name="Chalopin D."/>
            <person name="Hinaux H."/>
            <person name="Jeffery W.R."/>
            <person name="Keene A."/>
            <person name="Ma L."/>
            <person name="Minx P."/>
            <person name="Murphy D."/>
            <person name="O'Quin K.E."/>
            <person name="Retaux S."/>
            <person name="Rohner N."/>
            <person name="Searle S.M."/>
            <person name="Stahl B.A."/>
            <person name="Tabin C."/>
            <person name="Volff J.N."/>
            <person name="Yoshizawa M."/>
            <person name="Warren W.C."/>
        </authorList>
    </citation>
    <scope>NUCLEOTIDE SEQUENCE [LARGE SCALE GENOMIC DNA]</scope>
    <source>
        <strain evidence="3">female</strain>
    </source>
</reference>
<sequence>MRRCGCGFCFYLCRISLTCIFYTQESDEGVASVSRCSTNWTGTQCERPASKIFRIDNVSERSIAIIVPLVLLVIIVSSVTVGVLVCKRRQRGKHVQRQPMANGGLNVEIGNPSYNMYEMEHDNHVDVGSFLHPSFTLDPHKAMNYSNPIYAKMYVDGQQCRKPIIRLNDFRRDPLPKRLETAIRETAA</sequence>
<dbReference type="Ensembl" id="ENSAMXT00000038167.1">
    <property type="protein sequence ID" value="ENSAMXP00000053367.1"/>
    <property type="gene ID" value="ENSAMXG00000040119.1"/>
</dbReference>
<evidence type="ECO:0000313" key="3">
    <source>
        <dbReference type="Proteomes" id="UP000018467"/>
    </source>
</evidence>
<protein>
    <submittedName>
        <fullName evidence="2">LDL receptor related protein 1B</fullName>
    </submittedName>
</protein>
<dbReference type="GeneTree" id="ENSGT00940000157521"/>
<keyword evidence="1" id="KW-1133">Transmembrane helix</keyword>
<evidence type="ECO:0000256" key="1">
    <source>
        <dbReference type="SAM" id="Phobius"/>
    </source>
</evidence>
<reference evidence="2" key="4">
    <citation type="submission" date="2025-09" db="UniProtKB">
        <authorList>
            <consortium name="Ensembl"/>
        </authorList>
    </citation>
    <scope>IDENTIFICATION</scope>
</reference>